<evidence type="ECO:0000256" key="1">
    <source>
        <dbReference type="SAM" id="Phobius"/>
    </source>
</evidence>
<keyword evidence="1" id="KW-0472">Membrane</keyword>
<dbReference type="Proteomes" id="UP000623419">
    <property type="component" value="Unassembled WGS sequence"/>
</dbReference>
<keyword evidence="3" id="KW-1185">Reference proteome</keyword>
<accession>A0ABQ1HI47</accession>
<sequence>MRVAAQVLMFPLALAGYWYVHGKLALWVEGKRALAVAVAVSLIAGAFDASHMQLEGALQFTKVAFIMGLAAFVLALPLCVVALKRLRPNYSFKPMPSARFNSRR</sequence>
<organism evidence="2 3">
    <name type="scientific">Arenimonas soli</name>
    <dbReference type="NCBI Taxonomy" id="2269504"/>
    <lineage>
        <taxon>Bacteria</taxon>
        <taxon>Pseudomonadati</taxon>
        <taxon>Pseudomonadota</taxon>
        <taxon>Gammaproteobacteria</taxon>
        <taxon>Lysobacterales</taxon>
        <taxon>Lysobacteraceae</taxon>
        <taxon>Arenimonas</taxon>
    </lineage>
</organism>
<dbReference type="EMBL" id="BMKC01000002">
    <property type="protein sequence ID" value="GGA78886.1"/>
    <property type="molecule type" value="Genomic_DNA"/>
</dbReference>
<reference evidence="3" key="1">
    <citation type="journal article" date="2019" name="Int. J. Syst. Evol. Microbiol.">
        <title>The Global Catalogue of Microorganisms (GCM) 10K type strain sequencing project: providing services to taxonomists for standard genome sequencing and annotation.</title>
        <authorList>
            <consortium name="The Broad Institute Genomics Platform"/>
            <consortium name="The Broad Institute Genome Sequencing Center for Infectious Disease"/>
            <person name="Wu L."/>
            <person name="Ma J."/>
        </authorList>
    </citation>
    <scope>NUCLEOTIDE SEQUENCE [LARGE SCALE GENOMIC DNA]</scope>
    <source>
        <strain evidence="3">CGMCC 1.15905</strain>
    </source>
</reference>
<comment type="caution">
    <text evidence="2">The sequence shown here is derived from an EMBL/GenBank/DDBJ whole genome shotgun (WGS) entry which is preliminary data.</text>
</comment>
<gene>
    <name evidence="2" type="ORF">GCM10011521_16380</name>
</gene>
<keyword evidence="1" id="KW-0812">Transmembrane</keyword>
<feature type="transmembrane region" description="Helical" evidence="1">
    <location>
        <begin position="63"/>
        <end position="83"/>
    </location>
</feature>
<name>A0ABQ1HI47_9GAMM</name>
<evidence type="ECO:0000313" key="2">
    <source>
        <dbReference type="EMBL" id="GGA78886.1"/>
    </source>
</evidence>
<evidence type="ECO:0000313" key="3">
    <source>
        <dbReference type="Proteomes" id="UP000623419"/>
    </source>
</evidence>
<feature type="transmembrane region" description="Helical" evidence="1">
    <location>
        <begin position="32"/>
        <end position="51"/>
    </location>
</feature>
<proteinExistence type="predicted"/>
<protein>
    <submittedName>
        <fullName evidence="2">Uncharacterized protein</fullName>
    </submittedName>
</protein>
<keyword evidence="1" id="KW-1133">Transmembrane helix</keyword>